<sequence length="919" mass="102764">MASENLDSLLKRDSTYMAEVWAWFGIGVTVIFVRFGVRIRMVGFRGFEGDDYVTIMTLAMYTMDAALVDICYRDGTNVDVPPSSINGLTDSEIDRLRYGSKMQLAAWYSYTALIWCMKATMLFFYKRLTFGLWQHKALRYLAWFTALSYMAVVLTISLGCHPYDHNWQVRPLPQKECTLKKQNFLVTAVLNVLTDAAILCIPLPMLKQLKVPLFKKILIALLLSSGLFVITAAIIRAAVTLGSAPSSITINRWGVRETIIGILAINAPILRPILTRNFWTGSTSVQEVSRPSDSPAHTPTKRRGGKRVFGSKSTGSKSDNSCGTKKGSRSDSAAYGVDTNVTGFSMADNNSQENIMPRDEEQGIELAPLSERHSEENPGEAPVQVYVQRSYAAAGRADQCRFPPPGTSAIHRQSKRRRQTSDFSQQAVHENGSPARDQQRSYSNDGSHAVRALFPQGLDTALADVDGFQLMTDEIKNSYLRCSYKWCFHHTPTFLARVNDKTLDPWVVWAILALAVRFSRHAPGPYATPTEASNAFAGHARQILQVELETPSLSRIQALLMLTGHDWGAGNGRRAWFYLGMAIRMVQILNLCEETPIAPNGMPGAQDFIAAEERRRTAWTCFLMDSLLSGGKGRKRSLIWTLEAHNALEQGQGFIYMHCIHFMSLMFLHRAYLPVLGSGLDPQNNSVDSRAMESPDWVEWRKSSRRELFEVATAVCDMVDKIQSFGFYFVRGLVPWIGFTIYTAVGVIVYRNSFHFDEVDGIMPMAKSKEQVVRGCTFLKDMKEQWPMAQQWFETIKRMQACYRRVRIEGGSSIPDAEQRTIRSALIDYGALQPSPVQADEEGSTQTVPSSNPPDASIPARADQSGAVTSMDQIMTDDAFLTGDWANLDINISDADLDSMFMNATQDFWGSFPGEVGYF</sequence>
<reference evidence="1" key="1">
    <citation type="submission" date="2024-09" db="EMBL/GenBank/DDBJ databases">
        <title>Draft Genome Sequences of Neofusicoccum parvum.</title>
        <authorList>
            <person name="Ashida A."/>
            <person name="Camagna M."/>
            <person name="Tanaka A."/>
            <person name="Takemoto D."/>
        </authorList>
    </citation>
    <scope>NUCLEOTIDE SEQUENCE</scope>
    <source>
        <strain evidence="1">PPO83</strain>
    </source>
</reference>
<proteinExistence type="predicted"/>
<evidence type="ECO:0000313" key="1">
    <source>
        <dbReference type="EMBL" id="GME25116.1"/>
    </source>
</evidence>
<dbReference type="Proteomes" id="UP001165186">
    <property type="component" value="Unassembled WGS sequence"/>
</dbReference>
<accession>A0ACB5RX92</accession>
<dbReference type="EMBL" id="BSXG01000017">
    <property type="protein sequence ID" value="GME25116.1"/>
    <property type="molecule type" value="Genomic_DNA"/>
</dbReference>
<organism evidence="1 2">
    <name type="scientific">Neofusicoccum parvum</name>
    <dbReference type="NCBI Taxonomy" id="310453"/>
    <lineage>
        <taxon>Eukaryota</taxon>
        <taxon>Fungi</taxon>
        <taxon>Dikarya</taxon>
        <taxon>Ascomycota</taxon>
        <taxon>Pezizomycotina</taxon>
        <taxon>Dothideomycetes</taxon>
        <taxon>Dothideomycetes incertae sedis</taxon>
        <taxon>Botryosphaeriales</taxon>
        <taxon>Botryosphaeriaceae</taxon>
        <taxon>Neofusicoccum</taxon>
    </lineage>
</organism>
<protein>
    <submittedName>
        <fullName evidence="1">Transcriptional regulatory protein</fullName>
    </submittedName>
</protein>
<name>A0ACB5RX92_9PEZI</name>
<keyword evidence="2" id="KW-1185">Reference proteome</keyword>
<comment type="caution">
    <text evidence="1">The sequence shown here is derived from an EMBL/GenBank/DDBJ whole genome shotgun (WGS) entry which is preliminary data.</text>
</comment>
<gene>
    <name evidence="1" type="primary">g1751</name>
    <name evidence="1" type="ORF">NpPPO83_00001751</name>
</gene>
<evidence type="ECO:0000313" key="2">
    <source>
        <dbReference type="Proteomes" id="UP001165186"/>
    </source>
</evidence>